<dbReference type="CDD" id="cd07995">
    <property type="entry name" value="TPK"/>
    <property type="match status" value="1"/>
</dbReference>
<protein>
    <recommendedName>
        <fullName evidence="5">Thiamine diphosphokinase</fullName>
        <ecNumber evidence="5">2.7.6.2</ecNumber>
    </recommendedName>
</protein>
<dbReference type="PANTHER" id="PTHR41299:SF1">
    <property type="entry name" value="THIAMINE PYROPHOSPHOKINASE"/>
    <property type="match status" value="1"/>
</dbReference>
<dbReference type="AlphaFoldDB" id="A0A934TLT5"/>
<keyword evidence="4" id="KW-0067">ATP-binding</keyword>
<dbReference type="PANTHER" id="PTHR41299">
    <property type="entry name" value="THIAMINE PYROPHOSPHOKINASE"/>
    <property type="match status" value="1"/>
</dbReference>
<accession>A0A934TLT5</accession>
<dbReference type="SUPFAM" id="SSF63999">
    <property type="entry name" value="Thiamin pyrophosphokinase, catalytic domain"/>
    <property type="match status" value="1"/>
</dbReference>
<sequence>MDRTILQADCGVTLVGGGEVTAAALDAALARAPRLVGVDGGADRALAAGHVPELTIGDLDSLSAAGRAALEPARIVRIAEQDTTDFDKALRSVSAPFVLAVGFTGARIDHMLGAFNVLARHPDRRCVVVGDRDVCFLAPPTLALDLAPGMRMSLFPMGPVRGRSEGLHWPIDGIDFAPDTVTGLSNRVSARGVRLSFSAPRMLVLLPVRALDAALAGLTR</sequence>
<dbReference type="InterPro" id="IPR006282">
    <property type="entry name" value="Thi_PPkinase"/>
</dbReference>
<gene>
    <name evidence="7" type="ORF">CCR87_10855</name>
</gene>
<keyword evidence="3" id="KW-0418">Kinase</keyword>
<dbReference type="InterPro" id="IPR036759">
    <property type="entry name" value="TPK_catalytic_sf"/>
</dbReference>
<dbReference type="Pfam" id="PF04263">
    <property type="entry name" value="TPK_catalytic"/>
    <property type="match status" value="1"/>
</dbReference>
<keyword evidence="8" id="KW-1185">Reference proteome</keyword>
<dbReference type="InterPro" id="IPR007371">
    <property type="entry name" value="TPK_catalytic"/>
</dbReference>
<proteinExistence type="predicted"/>
<evidence type="ECO:0000256" key="5">
    <source>
        <dbReference type="NCBIfam" id="TIGR01378"/>
    </source>
</evidence>
<dbReference type="Proteomes" id="UP000706333">
    <property type="component" value="Unassembled WGS sequence"/>
</dbReference>
<dbReference type="EC" id="2.7.6.2" evidence="5"/>
<dbReference type="GO" id="GO:0016301">
    <property type="term" value="F:kinase activity"/>
    <property type="evidence" value="ECO:0007669"/>
    <property type="project" value="UniProtKB-KW"/>
</dbReference>
<dbReference type="RefSeq" id="WP_201157571.1">
    <property type="nucleotide sequence ID" value="NZ_NHSD01000275.1"/>
</dbReference>
<evidence type="ECO:0000256" key="3">
    <source>
        <dbReference type="ARBA" id="ARBA00022777"/>
    </source>
</evidence>
<keyword evidence="1" id="KW-0808">Transferase</keyword>
<keyword evidence="2" id="KW-0547">Nucleotide-binding</keyword>
<dbReference type="Gene3D" id="3.40.50.10240">
    <property type="entry name" value="Thiamin pyrophosphokinase, catalytic domain"/>
    <property type="match status" value="1"/>
</dbReference>
<evidence type="ECO:0000313" key="8">
    <source>
        <dbReference type="Proteomes" id="UP000706333"/>
    </source>
</evidence>
<dbReference type="EMBL" id="NHSD01000275">
    <property type="protein sequence ID" value="MBK5927821.1"/>
    <property type="molecule type" value="Genomic_DNA"/>
</dbReference>
<feature type="domain" description="Thiamin pyrophosphokinase catalytic" evidence="6">
    <location>
        <begin position="29"/>
        <end position="121"/>
    </location>
</feature>
<dbReference type="GO" id="GO:0005524">
    <property type="term" value="F:ATP binding"/>
    <property type="evidence" value="ECO:0007669"/>
    <property type="project" value="UniProtKB-KW"/>
</dbReference>
<comment type="caution">
    <text evidence="7">The sequence shown here is derived from an EMBL/GenBank/DDBJ whole genome shotgun (WGS) entry which is preliminary data.</text>
</comment>
<evidence type="ECO:0000256" key="2">
    <source>
        <dbReference type="ARBA" id="ARBA00022741"/>
    </source>
</evidence>
<reference evidence="7" key="2">
    <citation type="journal article" date="2020" name="Microorganisms">
        <title>Osmotic Adaptation and Compatible Solute Biosynthesis of Phototrophic Bacteria as Revealed from Genome Analyses.</title>
        <authorList>
            <person name="Imhoff J.F."/>
            <person name="Rahn T."/>
            <person name="Kunzel S."/>
            <person name="Keller A."/>
            <person name="Neulinger S.C."/>
        </authorList>
    </citation>
    <scope>NUCLEOTIDE SEQUENCE</scope>
    <source>
        <strain evidence="7">LMG 28126</strain>
    </source>
</reference>
<evidence type="ECO:0000313" key="7">
    <source>
        <dbReference type="EMBL" id="MBK5927821.1"/>
    </source>
</evidence>
<evidence type="ECO:0000259" key="6">
    <source>
        <dbReference type="Pfam" id="PF04263"/>
    </source>
</evidence>
<dbReference type="InterPro" id="IPR053149">
    <property type="entry name" value="TPK"/>
</dbReference>
<dbReference type="NCBIfam" id="TIGR01378">
    <property type="entry name" value="thi_PPkinase"/>
    <property type="match status" value="1"/>
</dbReference>
<dbReference type="GO" id="GO:0004788">
    <property type="term" value="F:thiamine diphosphokinase activity"/>
    <property type="evidence" value="ECO:0007669"/>
    <property type="project" value="UniProtKB-UniRule"/>
</dbReference>
<name>A0A934TLT5_9RHOB</name>
<reference evidence="7" key="1">
    <citation type="submission" date="2017-05" db="EMBL/GenBank/DDBJ databases">
        <authorList>
            <person name="Imhoff J.F."/>
            <person name="Rahn T."/>
            <person name="Kuenzel S."/>
            <person name="Neulinger S.C."/>
        </authorList>
    </citation>
    <scope>NUCLEOTIDE SEQUENCE</scope>
    <source>
        <strain evidence="7">LMG 28126</strain>
    </source>
</reference>
<dbReference type="GO" id="GO:0009229">
    <property type="term" value="P:thiamine diphosphate biosynthetic process"/>
    <property type="evidence" value="ECO:0007669"/>
    <property type="project" value="InterPro"/>
</dbReference>
<dbReference type="GO" id="GO:0006772">
    <property type="term" value="P:thiamine metabolic process"/>
    <property type="evidence" value="ECO:0007669"/>
    <property type="project" value="UniProtKB-UniRule"/>
</dbReference>
<dbReference type="InterPro" id="IPR036371">
    <property type="entry name" value="TPK_B1-bd_sf"/>
</dbReference>
<organism evidence="7 8">
    <name type="scientific">Rhodobaculum claviforme</name>
    <dbReference type="NCBI Taxonomy" id="1549854"/>
    <lineage>
        <taxon>Bacteria</taxon>
        <taxon>Pseudomonadati</taxon>
        <taxon>Pseudomonadota</taxon>
        <taxon>Alphaproteobacteria</taxon>
        <taxon>Rhodobacterales</taxon>
        <taxon>Paracoccaceae</taxon>
        <taxon>Rhodobaculum</taxon>
    </lineage>
</organism>
<evidence type="ECO:0000256" key="4">
    <source>
        <dbReference type="ARBA" id="ARBA00022840"/>
    </source>
</evidence>
<evidence type="ECO:0000256" key="1">
    <source>
        <dbReference type="ARBA" id="ARBA00022679"/>
    </source>
</evidence>
<dbReference type="SUPFAM" id="SSF63862">
    <property type="entry name" value="Thiamin pyrophosphokinase, substrate-binding domain"/>
    <property type="match status" value="1"/>
</dbReference>